<proteinExistence type="predicted"/>
<dbReference type="AlphaFoldDB" id="E6TSL2"/>
<dbReference type="EMBL" id="CP002394">
    <property type="protein sequence ID" value="ADU29520.1"/>
    <property type="molecule type" value="Genomic_DNA"/>
</dbReference>
<dbReference type="STRING" id="649639.Bcell_1255"/>
<reference evidence="2" key="1">
    <citation type="submission" date="2010-12" db="EMBL/GenBank/DDBJ databases">
        <title>Complete sequence of Bacillus cellulosilyticus DSM 2522.</title>
        <authorList>
            <consortium name="US DOE Joint Genome Institute"/>
            <person name="Lucas S."/>
            <person name="Copeland A."/>
            <person name="Lapidus A."/>
            <person name="Cheng J.-F."/>
            <person name="Bruce D."/>
            <person name="Goodwin L."/>
            <person name="Pitluck S."/>
            <person name="Chertkov O."/>
            <person name="Detter J.C."/>
            <person name="Han C."/>
            <person name="Tapia R."/>
            <person name="Land M."/>
            <person name="Hauser L."/>
            <person name="Jeffries C."/>
            <person name="Kyrpides N."/>
            <person name="Ivanova N."/>
            <person name="Mikhailova N."/>
            <person name="Brumm P."/>
            <person name="Mead D."/>
            <person name="Woyke T."/>
        </authorList>
    </citation>
    <scope>NUCLEOTIDE SEQUENCE [LARGE SCALE GENOMIC DNA]</scope>
    <source>
        <strain evidence="2">DSM 2522</strain>
    </source>
</reference>
<gene>
    <name evidence="2" type="ordered locus">Bcell_1255</name>
</gene>
<dbReference type="RefSeq" id="WP_013487860.1">
    <property type="nucleotide sequence ID" value="NC_014829.1"/>
</dbReference>
<organism evidence="2 3">
    <name type="scientific">Evansella cellulosilytica (strain ATCC 21833 / DSM 2522 / FERM P-1141 / JCM 9156 / N-4)</name>
    <name type="common">Bacillus cellulosilyticus</name>
    <dbReference type="NCBI Taxonomy" id="649639"/>
    <lineage>
        <taxon>Bacteria</taxon>
        <taxon>Bacillati</taxon>
        <taxon>Bacillota</taxon>
        <taxon>Bacilli</taxon>
        <taxon>Bacillales</taxon>
        <taxon>Bacillaceae</taxon>
        <taxon>Evansella</taxon>
    </lineage>
</organism>
<dbReference type="OrthoDB" id="2418141at2"/>
<keyword evidence="1" id="KW-0472">Membrane</keyword>
<keyword evidence="1" id="KW-0812">Transmembrane</keyword>
<evidence type="ECO:0008006" key="4">
    <source>
        <dbReference type="Google" id="ProtNLM"/>
    </source>
</evidence>
<evidence type="ECO:0000313" key="2">
    <source>
        <dbReference type="EMBL" id="ADU29520.1"/>
    </source>
</evidence>
<keyword evidence="1" id="KW-1133">Transmembrane helix</keyword>
<dbReference type="Proteomes" id="UP000001401">
    <property type="component" value="Chromosome"/>
</dbReference>
<dbReference type="NCBIfam" id="TIGR04104">
    <property type="entry name" value="cxxc_20_cxxc"/>
    <property type="match status" value="1"/>
</dbReference>
<dbReference type="KEGG" id="bco:Bcell_1255"/>
<feature type="transmembrane region" description="Helical" evidence="1">
    <location>
        <begin position="46"/>
        <end position="65"/>
    </location>
</feature>
<dbReference type="InterPro" id="IPR026369">
    <property type="entry name" value="CxxC_20_CxxC"/>
</dbReference>
<evidence type="ECO:0000256" key="1">
    <source>
        <dbReference type="SAM" id="Phobius"/>
    </source>
</evidence>
<accession>E6TSL2</accession>
<keyword evidence="3" id="KW-1185">Reference proteome</keyword>
<sequence length="100" mass="11982">MRLPSCWSCQYRFKWKELLFKFRKIECPSCREHQHVTRRKQRQTQVLTLFLTMLTIVGIHFIYSYSAIGALLYGVAILLITLVFSPFLSEFTEKEEQLFK</sequence>
<evidence type="ECO:0000313" key="3">
    <source>
        <dbReference type="Proteomes" id="UP000001401"/>
    </source>
</evidence>
<protein>
    <recommendedName>
        <fullName evidence="4">CXXC-20-CXXC protein</fullName>
    </recommendedName>
</protein>
<name>E6TSL2_EVAC2</name>
<dbReference type="HOGENOM" id="CLU_179941_0_0_9"/>
<dbReference type="eggNOG" id="ENOG502ZPVM">
    <property type="taxonomic scope" value="Bacteria"/>
</dbReference>
<feature type="transmembrane region" description="Helical" evidence="1">
    <location>
        <begin position="71"/>
        <end position="91"/>
    </location>
</feature>